<feature type="compositionally biased region" description="Basic and acidic residues" evidence="1">
    <location>
        <begin position="61"/>
        <end position="78"/>
    </location>
</feature>
<feature type="region of interest" description="Disordered" evidence="1">
    <location>
        <begin position="54"/>
        <end position="78"/>
    </location>
</feature>
<evidence type="ECO:0000256" key="1">
    <source>
        <dbReference type="SAM" id="MobiDB-lite"/>
    </source>
</evidence>
<dbReference type="AlphaFoldDB" id="A0A645CDW4"/>
<evidence type="ECO:0000313" key="2">
    <source>
        <dbReference type="EMBL" id="MPM75134.1"/>
    </source>
</evidence>
<gene>
    <name evidence="2" type="ORF">SDC9_122125</name>
</gene>
<name>A0A645CDW4_9ZZZZ</name>
<dbReference type="EMBL" id="VSSQ01026423">
    <property type="protein sequence ID" value="MPM75134.1"/>
    <property type="molecule type" value="Genomic_DNA"/>
</dbReference>
<accession>A0A645CDW4</accession>
<reference evidence="2" key="1">
    <citation type="submission" date="2019-08" db="EMBL/GenBank/DDBJ databases">
        <authorList>
            <person name="Kucharzyk K."/>
            <person name="Murdoch R.W."/>
            <person name="Higgins S."/>
            <person name="Loffler F."/>
        </authorList>
    </citation>
    <scope>NUCLEOTIDE SEQUENCE</scope>
</reference>
<comment type="caution">
    <text evidence="2">The sequence shown here is derived from an EMBL/GenBank/DDBJ whole genome shotgun (WGS) entry which is preliminary data.</text>
</comment>
<organism evidence="2">
    <name type="scientific">bioreactor metagenome</name>
    <dbReference type="NCBI Taxonomy" id="1076179"/>
    <lineage>
        <taxon>unclassified sequences</taxon>
        <taxon>metagenomes</taxon>
        <taxon>ecological metagenomes</taxon>
    </lineage>
</organism>
<protein>
    <submittedName>
        <fullName evidence="2">Uncharacterized protein</fullName>
    </submittedName>
</protein>
<sequence length="94" mass="10841">MTKIRRRTADIVNIALESGVLRKRSRFLQNGAMRTPGHDAPLVERQRAEVAVSEATARGGNGERDLVQRRHPSSEGRMRPSREWQCIYLVQFRR</sequence>
<proteinExistence type="predicted"/>